<keyword evidence="3" id="KW-1185">Reference proteome</keyword>
<dbReference type="PANTHER" id="PTHR21180:SF32">
    <property type="entry name" value="ENDONUCLEASE_EXONUCLEASE_PHOSPHATASE FAMILY DOMAIN-CONTAINING PROTEIN 1"/>
    <property type="match status" value="1"/>
</dbReference>
<dbReference type="GO" id="GO:0015628">
    <property type="term" value="P:protein secretion by the type II secretion system"/>
    <property type="evidence" value="ECO:0007669"/>
    <property type="project" value="TreeGrafter"/>
</dbReference>
<dbReference type="Pfam" id="PF12836">
    <property type="entry name" value="HHH_3"/>
    <property type="match status" value="1"/>
</dbReference>
<dbReference type="PANTHER" id="PTHR21180">
    <property type="entry name" value="ENDONUCLEASE/EXONUCLEASE/PHOSPHATASE FAMILY DOMAIN-CONTAINING PROTEIN 1"/>
    <property type="match status" value="1"/>
</dbReference>
<feature type="domain" description="Helix-hairpin-helix DNA-binding motif class 1" evidence="1">
    <location>
        <begin position="30"/>
        <end position="49"/>
    </location>
</feature>
<dbReference type="SMART" id="SM00278">
    <property type="entry name" value="HhH1"/>
    <property type="match status" value="2"/>
</dbReference>
<dbReference type="Proteomes" id="UP000595074">
    <property type="component" value="Chromosome"/>
</dbReference>
<dbReference type="Gene3D" id="1.10.150.280">
    <property type="entry name" value="AF1531-like domain"/>
    <property type="match status" value="1"/>
</dbReference>
<sequence>MLKKVLLVVMVLASKSFGMSLEKLNRASKTELMQINGVGEKKAEAIIRERQNGKFKSFEDFQRVKGVGRQIASNVKNDVKKKRVRKVAKKKKRI</sequence>
<dbReference type="GO" id="GO:0015627">
    <property type="term" value="C:type II protein secretion system complex"/>
    <property type="evidence" value="ECO:0007669"/>
    <property type="project" value="TreeGrafter"/>
</dbReference>
<evidence type="ECO:0000259" key="1">
    <source>
        <dbReference type="SMART" id="SM00278"/>
    </source>
</evidence>
<name>A0A7M1S2Z4_9BACT</name>
<dbReference type="KEGG" id="sinu:IMZ28_10300"/>
<dbReference type="InterPro" id="IPR051675">
    <property type="entry name" value="Endo/Exo/Phosphatase_dom_1"/>
</dbReference>
<evidence type="ECO:0000313" key="3">
    <source>
        <dbReference type="Proteomes" id="UP000595074"/>
    </source>
</evidence>
<organism evidence="2 3">
    <name type="scientific">Sulfurovum indicum</name>
    <dbReference type="NCBI Taxonomy" id="2779528"/>
    <lineage>
        <taxon>Bacteria</taxon>
        <taxon>Pseudomonadati</taxon>
        <taxon>Campylobacterota</taxon>
        <taxon>Epsilonproteobacteria</taxon>
        <taxon>Campylobacterales</taxon>
        <taxon>Sulfurovaceae</taxon>
        <taxon>Sulfurovum</taxon>
    </lineage>
</organism>
<dbReference type="InterPro" id="IPR003583">
    <property type="entry name" value="Hlx-hairpin-Hlx_DNA-bd_motif"/>
</dbReference>
<protein>
    <submittedName>
        <fullName evidence="2">Helix-hairpin-helix domain-containing protein</fullName>
    </submittedName>
</protein>
<dbReference type="InterPro" id="IPR010994">
    <property type="entry name" value="RuvA_2-like"/>
</dbReference>
<dbReference type="SUPFAM" id="SSF47781">
    <property type="entry name" value="RuvA domain 2-like"/>
    <property type="match status" value="1"/>
</dbReference>
<dbReference type="RefSeq" id="WP_197548506.1">
    <property type="nucleotide sequence ID" value="NZ_CP063164.1"/>
</dbReference>
<evidence type="ECO:0000313" key="2">
    <source>
        <dbReference type="EMBL" id="QOR61797.1"/>
    </source>
</evidence>
<dbReference type="EMBL" id="CP063164">
    <property type="protein sequence ID" value="QOR61797.1"/>
    <property type="molecule type" value="Genomic_DNA"/>
</dbReference>
<dbReference type="GO" id="GO:0006281">
    <property type="term" value="P:DNA repair"/>
    <property type="evidence" value="ECO:0007669"/>
    <property type="project" value="InterPro"/>
</dbReference>
<gene>
    <name evidence="2" type="ORF">IMZ28_10300</name>
</gene>
<dbReference type="GO" id="GO:0003677">
    <property type="term" value="F:DNA binding"/>
    <property type="evidence" value="ECO:0007669"/>
    <property type="project" value="InterPro"/>
</dbReference>
<accession>A0A7M1S2Z4</accession>
<proteinExistence type="predicted"/>
<dbReference type="AlphaFoldDB" id="A0A7M1S2Z4"/>
<feature type="domain" description="Helix-hairpin-helix DNA-binding motif class 1" evidence="1">
    <location>
        <begin position="59"/>
        <end position="78"/>
    </location>
</feature>
<reference evidence="2 3" key="1">
    <citation type="submission" date="2020-10" db="EMBL/GenBank/DDBJ databases">
        <title>The genome of sulfurovum sp.</title>
        <authorList>
            <person name="Xie S."/>
            <person name="Shao Z."/>
            <person name="Jiang L."/>
        </authorList>
    </citation>
    <scope>NUCLEOTIDE SEQUENCE [LARGE SCALE GENOMIC DNA]</scope>
    <source>
        <strain evidence="2 3">ST-419</strain>
    </source>
</reference>